<sequence length="322" mass="36433">MGKINLGKKLTVMLCVVLCCVQTTGCDKKAVKEQAAQIAQGAKDAAAEKVDAYLESCTESDSESEVYKPSMKDEPEIYERAVDDFFAAVDSGDKEKILAQFAPNVRKNNKDLEENLDELLSFYPGPTDRCERDGNVVEGNYDQEYGIDRYNALSWFAVVSGGTTYYCKFSYVYRDDADPDNVGIEFVDMVSEKVICAENFKWPEEPGIFVKEDAPGDYETARIGGNPVIYVPVERKQTLTKEDVEAFLKTGGNFTDFKKQFGEPNVEEVKYSSYAYELPEEDGEKRYVSFLVDHKKDWEILRVTIEEETGIVETLYRSPELD</sequence>
<reference evidence="1 2" key="1">
    <citation type="submission" date="2020-08" db="EMBL/GenBank/DDBJ databases">
        <title>Genome public.</title>
        <authorList>
            <person name="Liu C."/>
            <person name="Sun Q."/>
        </authorList>
    </citation>
    <scope>NUCLEOTIDE SEQUENCE [LARGE SCALE GENOMIC DNA]</scope>
    <source>
        <strain evidence="1 2">BX0805</strain>
    </source>
</reference>
<protein>
    <submittedName>
        <fullName evidence="1">DUF5104 domain-containing protein</fullName>
    </submittedName>
</protein>
<keyword evidence="2" id="KW-1185">Reference proteome</keyword>
<proteinExistence type="predicted"/>
<name>A0ABR7ID65_9FIRM</name>
<gene>
    <name evidence="1" type="ORF">H8Z76_12455</name>
</gene>
<dbReference type="Gene3D" id="3.10.450.50">
    <property type="match status" value="1"/>
</dbReference>
<evidence type="ECO:0000313" key="1">
    <source>
        <dbReference type="EMBL" id="MBC5754807.1"/>
    </source>
</evidence>
<accession>A0ABR7ID65</accession>
<evidence type="ECO:0000313" key="2">
    <source>
        <dbReference type="Proteomes" id="UP000621540"/>
    </source>
</evidence>
<comment type="caution">
    <text evidence="1">The sequence shown here is derived from an EMBL/GenBank/DDBJ whole genome shotgun (WGS) entry which is preliminary data.</text>
</comment>
<organism evidence="1 2">
    <name type="scientific">Roseburia yibonii</name>
    <dbReference type="NCBI Taxonomy" id="2763063"/>
    <lineage>
        <taxon>Bacteria</taxon>
        <taxon>Bacillati</taxon>
        <taxon>Bacillota</taxon>
        <taxon>Clostridia</taxon>
        <taxon>Lachnospirales</taxon>
        <taxon>Lachnospiraceae</taxon>
        <taxon>Roseburia</taxon>
    </lineage>
</organism>
<dbReference type="RefSeq" id="WP_186982672.1">
    <property type="nucleotide sequence ID" value="NZ_JACOQH010000011.1"/>
</dbReference>
<dbReference type="InterPro" id="IPR031344">
    <property type="entry name" value="DUF5104"/>
</dbReference>
<dbReference type="Proteomes" id="UP000621540">
    <property type="component" value="Unassembled WGS sequence"/>
</dbReference>
<dbReference type="EMBL" id="JACOQH010000011">
    <property type="protein sequence ID" value="MBC5754807.1"/>
    <property type="molecule type" value="Genomic_DNA"/>
</dbReference>
<dbReference type="Pfam" id="PF17117">
    <property type="entry name" value="DUF5104"/>
    <property type="match status" value="1"/>
</dbReference>